<dbReference type="PATRIC" id="fig|993517.3.peg.5218"/>
<dbReference type="InterPro" id="IPR027417">
    <property type="entry name" value="P-loop_NTPase"/>
</dbReference>
<name>K5CZV8_RHOBT</name>
<feature type="region of interest" description="Disordered" evidence="2">
    <location>
        <begin position="1"/>
        <end position="33"/>
    </location>
</feature>
<dbReference type="SUPFAM" id="SSF52540">
    <property type="entry name" value="P-loop containing nucleoside triphosphate hydrolases"/>
    <property type="match status" value="1"/>
</dbReference>
<gene>
    <name evidence="4" type="ORF">RBSH_04805</name>
</gene>
<evidence type="ECO:0000256" key="1">
    <source>
        <dbReference type="ARBA" id="ARBA00006611"/>
    </source>
</evidence>
<proteinExistence type="inferred from homology"/>
<dbReference type="Proteomes" id="UP000007993">
    <property type="component" value="Unassembled WGS sequence"/>
</dbReference>
<sequence length="110" mass="11661">MPGGRAANSVGRSDNRFGLAQGEIKGDERPAPITPCPVCNSRGYHGRIGLYELLTPGPQLKAALAKSQDAGQLTAIAKSEGFRPVQSEAVLTVARGLTSLDELKRAFTKR</sequence>
<feature type="domain" description="Bacterial type II secretion system protein E" evidence="3">
    <location>
        <begin position="34"/>
        <end position="105"/>
    </location>
</feature>
<evidence type="ECO:0000313" key="4">
    <source>
        <dbReference type="EMBL" id="EKJ99721.1"/>
    </source>
</evidence>
<reference evidence="4 5" key="1">
    <citation type="journal article" date="2013" name="Mar. Genomics">
        <title>Expression of sulfatases in Rhodopirellula baltica and the diversity of sulfatases in the genus Rhodopirellula.</title>
        <authorList>
            <person name="Wegner C.E."/>
            <person name="Richter-Heitmann T."/>
            <person name="Klindworth A."/>
            <person name="Klockow C."/>
            <person name="Richter M."/>
            <person name="Achstetter T."/>
            <person name="Glockner F.O."/>
            <person name="Harder J."/>
        </authorList>
    </citation>
    <scope>NUCLEOTIDE SEQUENCE [LARGE SCALE GENOMIC DNA]</scope>
    <source>
        <strain evidence="4 5">SH28</strain>
    </source>
</reference>
<evidence type="ECO:0000256" key="2">
    <source>
        <dbReference type="SAM" id="MobiDB-lite"/>
    </source>
</evidence>
<evidence type="ECO:0000259" key="3">
    <source>
        <dbReference type="Pfam" id="PF00437"/>
    </source>
</evidence>
<accession>K5CZV8</accession>
<evidence type="ECO:0000313" key="5">
    <source>
        <dbReference type="Proteomes" id="UP000007993"/>
    </source>
</evidence>
<dbReference type="InterPro" id="IPR001482">
    <property type="entry name" value="T2SS/T4SS_dom"/>
</dbReference>
<dbReference type="Pfam" id="PF00437">
    <property type="entry name" value="T2SSE"/>
    <property type="match status" value="1"/>
</dbReference>
<dbReference type="AlphaFoldDB" id="K5CZV8"/>
<comment type="similarity">
    <text evidence="1">Belongs to the GSP E family.</text>
</comment>
<dbReference type="EMBL" id="AMCW01000137">
    <property type="protein sequence ID" value="EKJ99721.1"/>
    <property type="molecule type" value="Genomic_DNA"/>
</dbReference>
<dbReference type="RefSeq" id="WP_007334265.1">
    <property type="nucleotide sequence ID" value="NZ_AMCW01000137.1"/>
</dbReference>
<comment type="caution">
    <text evidence="4">The sequence shown here is derived from an EMBL/GenBank/DDBJ whole genome shotgun (WGS) entry which is preliminary data.</text>
</comment>
<protein>
    <submittedName>
        <fullName evidence="4">Type II secretion system protein E</fullName>
    </submittedName>
</protein>
<organism evidence="4 5">
    <name type="scientific">Rhodopirellula baltica SH28</name>
    <dbReference type="NCBI Taxonomy" id="993517"/>
    <lineage>
        <taxon>Bacteria</taxon>
        <taxon>Pseudomonadati</taxon>
        <taxon>Planctomycetota</taxon>
        <taxon>Planctomycetia</taxon>
        <taxon>Pirellulales</taxon>
        <taxon>Pirellulaceae</taxon>
        <taxon>Rhodopirellula</taxon>
    </lineage>
</organism>
<dbReference type="Gene3D" id="3.40.50.300">
    <property type="entry name" value="P-loop containing nucleotide triphosphate hydrolases"/>
    <property type="match status" value="1"/>
</dbReference>